<dbReference type="EC" id="3.6.-.-" evidence="6"/>
<dbReference type="PANTHER" id="PTHR42714:SF2">
    <property type="entry name" value="TRNA MODIFICATION GTPASE GTPBP3, MITOCHONDRIAL"/>
    <property type="match status" value="1"/>
</dbReference>
<dbReference type="InterPro" id="IPR031168">
    <property type="entry name" value="G_TrmE"/>
</dbReference>
<evidence type="ECO:0000256" key="6">
    <source>
        <dbReference type="HAMAP-Rule" id="MF_00379"/>
    </source>
</evidence>
<feature type="binding site" evidence="6">
    <location>
        <position position="455"/>
    </location>
    <ligand>
        <name>(6S)-5-formyl-5,6,7,8-tetrahydrofolate</name>
        <dbReference type="ChEBI" id="CHEBI:57457"/>
    </ligand>
</feature>
<keyword evidence="4 6" id="KW-0630">Potassium</keyword>
<dbReference type="InterPro" id="IPR004520">
    <property type="entry name" value="GTPase_MnmE"/>
</dbReference>
<feature type="binding site" evidence="6">
    <location>
        <begin position="245"/>
        <end position="251"/>
    </location>
    <ligand>
        <name>GTP</name>
        <dbReference type="ChEBI" id="CHEBI:37565"/>
    </ligand>
</feature>
<organism evidence="9 10">
    <name type="scientific">Zestomonas insulae</name>
    <dbReference type="NCBI Taxonomy" id="2809017"/>
    <lineage>
        <taxon>Bacteria</taxon>
        <taxon>Pseudomonadati</taxon>
        <taxon>Pseudomonadota</taxon>
        <taxon>Gammaproteobacteria</taxon>
        <taxon>Pseudomonadales</taxon>
        <taxon>Pseudomonadaceae</taxon>
        <taxon>Zestomonas</taxon>
    </lineage>
</organism>
<dbReference type="NCBIfam" id="TIGR00231">
    <property type="entry name" value="small_GTP"/>
    <property type="match status" value="1"/>
</dbReference>
<feature type="binding site" evidence="6">
    <location>
        <position position="250"/>
    </location>
    <ligand>
        <name>K(+)</name>
        <dbReference type="ChEBI" id="CHEBI:29103"/>
    </ligand>
</feature>
<keyword evidence="6" id="KW-0963">Cytoplasm</keyword>
<dbReference type="InterPro" id="IPR025867">
    <property type="entry name" value="MnmE_helical"/>
</dbReference>
<comment type="caution">
    <text evidence="9">The sequence shown here is derived from an EMBL/GenBank/DDBJ whole genome shotgun (WGS) entry which is preliminary data.</text>
</comment>
<dbReference type="Pfam" id="PF12631">
    <property type="entry name" value="MnmE_helical"/>
    <property type="match status" value="1"/>
</dbReference>
<comment type="subunit">
    <text evidence="6">Homodimer. Heterotetramer of two MnmE and two MnmG subunits.</text>
</comment>
<keyword evidence="6" id="KW-0378">Hydrolase</keyword>
<dbReference type="InterPro" id="IPR006073">
    <property type="entry name" value="GTP-bd"/>
</dbReference>
<dbReference type="NCBIfam" id="NF003661">
    <property type="entry name" value="PRK05291.1-3"/>
    <property type="match status" value="1"/>
</dbReference>
<dbReference type="InterPro" id="IPR027417">
    <property type="entry name" value="P-loop_NTPase"/>
</dbReference>
<dbReference type="Gene3D" id="1.20.120.430">
    <property type="entry name" value="tRNA modification GTPase MnmE domain 2"/>
    <property type="match status" value="1"/>
</dbReference>
<dbReference type="Proteomes" id="UP000717995">
    <property type="component" value="Unassembled WGS sequence"/>
</dbReference>
<dbReference type="PANTHER" id="PTHR42714">
    <property type="entry name" value="TRNA MODIFICATION GTPASE GTPBP3"/>
    <property type="match status" value="1"/>
</dbReference>
<dbReference type="PROSITE" id="PS51709">
    <property type="entry name" value="G_TRME"/>
    <property type="match status" value="1"/>
</dbReference>
<dbReference type="InterPro" id="IPR027266">
    <property type="entry name" value="TrmE/GcvT-like"/>
</dbReference>
<comment type="similarity">
    <text evidence="1 6 7">Belongs to the TRAFAC class TrmE-Era-EngA-EngB-Septin-like GTPase superfamily. TrmE GTPase family.</text>
</comment>
<evidence type="ECO:0000256" key="2">
    <source>
        <dbReference type="ARBA" id="ARBA00022694"/>
    </source>
</evidence>
<evidence type="ECO:0000256" key="5">
    <source>
        <dbReference type="ARBA" id="ARBA00023134"/>
    </source>
</evidence>
<dbReference type="Pfam" id="PF01926">
    <property type="entry name" value="MMR_HSR1"/>
    <property type="match status" value="1"/>
</dbReference>
<comment type="subcellular location">
    <subcellularLocation>
        <location evidence="6">Cytoplasm</location>
    </subcellularLocation>
</comment>
<feature type="binding site" evidence="6">
    <location>
        <position position="24"/>
    </location>
    <ligand>
        <name>(6S)-5-formyl-5,6,7,8-tetrahydrofolate</name>
        <dbReference type="ChEBI" id="CHEBI:57457"/>
    </ligand>
</feature>
<feature type="binding site" evidence="6">
    <location>
        <position position="247"/>
    </location>
    <ligand>
        <name>K(+)</name>
        <dbReference type="ChEBI" id="CHEBI:29103"/>
    </ligand>
</feature>
<dbReference type="SUPFAM" id="SSF52540">
    <property type="entry name" value="P-loop containing nucleoside triphosphate hydrolases"/>
    <property type="match status" value="1"/>
</dbReference>
<feature type="binding site" evidence="6">
    <location>
        <begin position="270"/>
        <end position="273"/>
    </location>
    <ligand>
        <name>GTP</name>
        <dbReference type="ChEBI" id="CHEBI:37565"/>
    </ligand>
</feature>
<keyword evidence="3 6" id="KW-0547">Nucleotide-binding</keyword>
<feature type="binding site" evidence="6">
    <location>
        <position position="81"/>
    </location>
    <ligand>
        <name>(6S)-5-formyl-5,6,7,8-tetrahydrofolate</name>
        <dbReference type="ChEBI" id="CHEBI:57457"/>
    </ligand>
</feature>
<dbReference type="CDD" id="cd04164">
    <property type="entry name" value="trmE"/>
    <property type="match status" value="1"/>
</dbReference>
<evidence type="ECO:0000256" key="1">
    <source>
        <dbReference type="ARBA" id="ARBA00011043"/>
    </source>
</evidence>
<feature type="binding site" evidence="6">
    <location>
        <position position="226"/>
    </location>
    <ligand>
        <name>K(+)</name>
        <dbReference type="ChEBI" id="CHEBI:29103"/>
    </ligand>
</feature>
<dbReference type="InterPro" id="IPR005225">
    <property type="entry name" value="Small_GTP-bd"/>
</dbReference>
<feature type="domain" description="TrmE-type G" evidence="8">
    <location>
        <begin position="216"/>
        <end position="378"/>
    </location>
</feature>
<dbReference type="NCBIfam" id="TIGR00450">
    <property type="entry name" value="mnmE_trmE_thdF"/>
    <property type="match status" value="1"/>
</dbReference>
<dbReference type="RefSeq" id="WP_205349860.1">
    <property type="nucleotide sequence ID" value="NZ_JAFEUP010000005.1"/>
</dbReference>
<dbReference type="PRINTS" id="PR00326">
    <property type="entry name" value="GTP1OBG"/>
</dbReference>
<accession>A0ABS2IIU4</accession>
<dbReference type="Gene3D" id="3.40.50.300">
    <property type="entry name" value="P-loop containing nucleotide triphosphate hydrolases"/>
    <property type="match status" value="1"/>
</dbReference>
<feature type="binding site" evidence="6">
    <location>
        <position position="245"/>
    </location>
    <ligand>
        <name>K(+)</name>
        <dbReference type="ChEBI" id="CHEBI:29103"/>
    </ligand>
</feature>
<name>A0ABS2IIU4_9GAMM</name>
<feature type="binding site" evidence="6">
    <location>
        <position position="230"/>
    </location>
    <ligand>
        <name>Mg(2+)</name>
        <dbReference type="ChEBI" id="CHEBI:18420"/>
    </ligand>
</feature>
<evidence type="ECO:0000313" key="9">
    <source>
        <dbReference type="EMBL" id="MBM7062685.1"/>
    </source>
</evidence>
<dbReference type="SUPFAM" id="SSF116878">
    <property type="entry name" value="TrmE connector domain"/>
    <property type="match status" value="1"/>
</dbReference>
<dbReference type="HAMAP" id="MF_00379">
    <property type="entry name" value="GTPase_MnmE"/>
    <property type="match status" value="1"/>
</dbReference>
<gene>
    <name evidence="6 9" type="primary">mnmE</name>
    <name evidence="6" type="synonym">trmE</name>
    <name evidence="9" type="ORF">JQX08_18370</name>
</gene>
<evidence type="ECO:0000256" key="3">
    <source>
        <dbReference type="ARBA" id="ARBA00022741"/>
    </source>
</evidence>
<keyword evidence="6" id="KW-0460">Magnesium</keyword>
<sequence length="455" mass="48778">MHAAQPTIAAVATAQGRGGVGIVRVSGPLARAIGISLSGLEAKPRHAHYGSWHDEQGEVIDQGLLLFFPGPHSFTGEDVIELQGHGGPVVLDMLLQRCLQLGARQARPGEFSERAFLNDKLDLAQAEAIADLIEASSAQAARNALRSLQGEFSRRVHGLTEQLIALRIYVEAAIDFPEEEIDFLADGHVLSLLEALRSNLSTVQREAGQGALLRDGMTVVIAGRPNAGKSSLLNALAGREAAIVTEIAGTTRDVLREHIHIDGMPLHVVDTAGLRDTEDLVEKIGVERALKAIDEADRVLLVVDATAPEAADPFALWPEFLDRRPEPAKVTLIRNKADLSGETIGMELSEDGHATLCLSAKSGRGLELLREHLKACMGYEQTAESGFSARRRHLEALRQAAAHLEHGHAQLTLAGAGELLAEDLRQAQQALGEITGAFSSDDLLGRIFSSFCIGK</sequence>
<dbReference type="CDD" id="cd14858">
    <property type="entry name" value="TrmE_N"/>
    <property type="match status" value="1"/>
</dbReference>
<keyword evidence="5 6" id="KW-0342">GTP-binding</keyword>
<keyword evidence="6" id="KW-0479">Metal-binding</keyword>
<dbReference type="Gene3D" id="3.30.1360.120">
    <property type="entry name" value="Probable tRNA modification gtpase trme, domain 1"/>
    <property type="match status" value="1"/>
</dbReference>
<comment type="caution">
    <text evidence="6">Lacks conserved residue(s) required for the propagation of feature annotation.</text>
</comment>
<feature type="binding site" evidence="6">
    <location>
        <position position="251"/>
    </location>
    <ligand>
        <name>Mg(2+)</name>
        <dbReference type="ChEBI" id="CHEBI:18420"/>
    </ligand>
</feature>
<reference evidence="9 10" key="1">
    <citation type="submission" date="2021-02" db="EMBL/GenBank/DDBJ databases">
        <authorList>
            <person name="Lee D.-H."/>
        </authorList>
    </citation>
    <scope>NUCLEOTIDE SEQUENCE [LARGE SCALE GENOMIC DNA]</scope>
    <source>
        <strain evidence="9 10">UL073</strain>
    </source>
</reference>
<comment type="cofactor">
    <cofactor evidence="6">
        <name>K(+)</name>
        <dbReference type="ChEBI" id="CHEBI:29103"/>
    </cofactor>
    <text evidence="6">Binds 1 potassium ion per subunit.</text>
</comment>
<evidence type="ECO:0000259" key="8">
    <source>
        <dbReference type="PROSITE" id="PS51709"/>
    </source>
</evidence>
<feature type="binding site" evidence="6">
    <location>
        <begin position="226"/>
        <end position="231"/>
    </location>
    <ligand>
        <name>GTP</name>
        <dbReference type="ChEBI" id="CHEBI:37565"/>
    </ligand>
</feature>
<evidence type="ECO:0000313" key="10">
    <source>
        <dbReference type="Proteomes" id="UP000717995"/>
    </source>
</evidence>
<dbReference type="EMBL" id="JAFEUP010000005">
    <property type="protein sequence ID" value="MBM7062685.1"/>
    <property type="molecule type" value="Genomic_DNA"/>
</dbReference>
<evidence type="ECO:0000256" key="4">
    <source>
        <dbReference type="ARBA" id="ARBA00022958"/>
    </source>
</evidence>
<keyword evidence="10" id="KW-1185">Reference proteome</keyword>
<keyword evidence="2 6" id="KW-0819">tRNA processing</keyword>
<proteinExistence type="inferred from homology"/>
<dbReference type="Pfam" id="PF10396">
    <property type="entry name" value="TrmE_N"/>
    <property type="match status" value="1"/>
</dbReference>
<protein>
    <recommendedName>
        <fullName evidence="6">tRNA modification GTPase MnmE</fullName>
        <ecNumber evidence="6">3.6.-.-</ecNumber>
    </recommendedName>
</protein>
<dbReference type="InterPro" id="IPR018948">
    <property type="entry name" value="GTP-bd_TrmE_N"/>
</dbReference>
<evidence type="ECO:0000256" key="7">
    <source>
        <dbReference type="RuleBase" id="RU003313"/>
    </source>
</evidence>
<feature type="binding site" evidence="6">
    <location>
        <position position="120"/>
    </location>
    <ligand>
        <name>(6S)-5-formyl-5,6,7,8-tetrahydrofolate</name>
        <dbReference type="ChEBI" id="CHEBI:57457"/>
    </ligand>
</feature>
<comment type="function">
    <text evidence="6">Exhibits a very high intrinsic GTPase hydrolysis rate. Involved in the addition of a carboxymethylaminomethyl (cmnm) group at the wobble position (U34) of certain tRNAs, forming tRNA-cmnm(5)s(2)U34.</text>
</comment>
<feature type="binding site" evidence="6">
    <location>
        <begin position="335"/>
        <end position="338"/>
    </location>
    <ligand>
        <name>GTP</name>
        <dbReference type="ChEBI" id="CHEBI:37565"/>
    </ligand>
</feature>
<dbReference type="InterPro" id="IPR027368">
    <property type="entry name" value="MnmE_dom2"/>
</dbReference>